<name>A0AC35TSM2_9BILA</name>
<sequence>MSGAAKRVATSSVKWAELSEKLTASHAADLTKLKALNTTASSVVNALPADVPKIDFAALKKSMPAYSSVLETLQKQYEALVIPYGTVPEQYNTQIKAWSDYNEKRIKFQDLKHASGVKEASKIEEKWAKAPPVEHFDRQMFVEYFPQLFYDLRFENRFPDPCNIGLNEQPQIEQRFKNYQVLRRPDKVDDH</sequence>
<reference evidence="2" key="1">
    <citation type="submission" date="2016-11" db="UniProtKB">
        <authorList>
            <consortium name="WormBaseParasite"/>
        </authorList>
    </citation>
    <scope>IDENTIFICATION</scope>
    <source>
        <strain evidence="2">KR3021</strain>
    </source>
</reference>
<dbReference type="WBParaSite" id="RSKR_0000342300.1">
    <property type="protein sequence ID" value="RSKR_0000342300.1"/>
    <property type="gene ID" value="RSKR_0000342300"/>
</dbReference>
<evidence type="ECO:0000313" key="1">
    <source>
        <dbReference type="Proteomes" id="UP000095286"/>
    </source>
</evidence>
<protein>
    <submittedName>
        <fullName evidence="2">ATP synthase subunit d, mitochondrial</fullName>
    </submittedName>
</protein>
<accession>A0AC35TSM2</accession>
<evidence type="ECO:0000313" key="2">
    <source>
        <dbReference type="WBParaSite" id="RSKR_0000342300.1"/>
    </source>
</evidence>
<proteinExistence type="predicted"/>
<organism evidence="1 2">
    <name type="scientific">Rhabditophanes sp. KR3021</name>
    <dbReference type="NCBI Taxonomy" id="114890"/>
    <lineage>
        <taxon>Eukaryota</taxon>
        <taxon>Metazoa</taxon>
        <taxon>Ecdysozoa</taxon>
        <taxon>Nematoda</taxon>
        <taxon>Chromadorea</taxon>
        <taxon>Rhabditida</taxon>
        <taxon>Tylenchina</taxon>
        <taxon>Panagrolaimomorpha</taxon>
        <taxon>Strongyloidoidea</taxon>
        <taxon>Alloionematidae</taxon>
        <taxon>Rhabditophanes</taxon>
    </lineage>
</organism>
<dbReference type="Proteomes" id="UP000095286">
    <property type="component" value="Unplaced"/>
</dbReference>